<evidence type="ECO:0000313" key="1">
    <source>
        <dbReference type="EMBL" id="KAI4462584.1"/>
    </source>
</evidence>
<name>A0ACB9T711_HOLOL</name>
<proteinExistence type="predicted"/>
<dbReference type="Proteomes" id="UP001056778">
    <property type="component" value="Chromosome 4"/>
</dbReference>
<protein>
    <submittedName>
        <fullName evidence="1">Uncharacterized protein</fullName>
    </submittedName>
</protein>
<keyword evidence="2" id="KW-1185">Reference proteome</keyword>
<sequence length="198" mass="23485">MYPALPRDYRVFLNYEFLSVMIRQALSKELPANIITFSALASPDISPEMNTILVFTARVLALLIITVWLSMGGNMIKKYYRVNDAKCFNTRGMYKYMFLRKTFISPDPQWGPMNPKRRIARSKFDPKRALRYSLSGQCKHSCLLYSHSLRKEILYWTELCKERYGTVMKLDEEFRKSEDDVREREEERGEIDDKEDYD</sequence>
<gene>
    <name evidence="1" type="ORF">MML48_4g00013167</name>
</gene>
<organism evidence="1 2">
    <name type="scientific">Holotrichia oblita</name>
    <name type="common">Chafer beetle</name>
    <dbReference type="NCBI Taxonomy" id="644536"/>
    <lineage>
        <taxon>Eukaryota</taxon>
        <taxon>Metazoa</taxon>
        <taxon>Ecdysozoa</taxon>
        <taxon>Arthropoda</taxon>
        <taxon>Hexapoda</taxon>
        <taxon>Insecta</taxon>
        <taxon>Pterygota</taxon>
        <taxon>Neoptera</taxon>
        <taxon>Endopterygota</taxon>
        <taxon>Coleoptera</taxon>
        <taxon>Polyphaga</taxon>
        <taxon>Scarabaeiformia</taxon>
        <taxon>Scarabaeidae</taxon>
        <taxon>Melolonthinae</taxon>
        <taxon>Holotrichia</taxon>
    </lineage>
</organism>
<accession>A0ACB9T711</accession>
<evidence type="ECO:0000313" key="2">
    <source>
        <dbReference type="Proteomes" id="UP001056778"/>
    </source>
</evidence>
<dbReference type="EMBL" id="CM043018">
    <property type="protein sequence ID" value="KAI4462584.1"/>
    <property type="molecule type" value="Genomic_DNA"/>
</dbReference>
<comment type="caution">
    <text evidence="1">The sequence shown here is derived from an EMBL/GenBank/DDBJ whole genome shotgun (WGS) entry which is preliminary data.</text>
</comment>
<reference evidence="1" key="1">
    <citation type="submission" date="2022-04" db="EMBL/GenBank/DDBJ databases">
        <title>Chromosome-scale genome assembly of Holotrichia oblita Faldermann.</title>
        <authorList>
            <person name="Rongchong L."/>
        </authorList>
    </citation>
    <scope>NUCLEOTIDE SEQUENCE</scope>
    <source>
        <strain evidence="1">81SQS9</strain>
    </source>
</reference>